<dbReference type="Pfam" id="PF00560">
    <property type="entry name" value="LRR_1"/>
    <property type="match status" value="2"/>
</dbReference>
<sequence length="209" mass="23476">MENLCKLDLGDTLIKELSCLIGHFPRLLYLHLRKCKNLRSVPSNILQLESLQICYLNDCSNLEIFPEIMEHSKGLSLRQKYLGRLELSNCENLETLPSSIGNLTGLHALLVRNCPKLHKLPDNLRSMQLEELDVSGCNLMAGAIPDDLWCLFSLQSLNVSGSNIDCIPGGIIRLSRLRTLIMNCCLMLKEIPELPSSLRRIEAHGCPLL</sequence>
<dbReference type="InterPro" id="IPR032675">
    <property type="entry name" value="LRR_dom_sf"/>
</dbReference>
<evidence type="ECO:0000313" key="3">
    <source>
        <dbReference type="Proteomes" id="UP001227230"/>
    </source>
</evidence>
<accession>A0ABY9C752</accession>
<keyword evidence="1" id="KW-0611">Plant defense</keyword>
<dbReference type="PANTHER" id="PTHR36766">
    <property type="entry name" value="PLANT BROAD-SPECTRUM MILDEW RESISTANCE PROTEIN RPW8"/>
    <property type="match status" value="1"/>
</dbReference>
<reference evidence="2 3" key="1">
    <citation type="journal article" date="2023" name="Hortic Res">
        <title>The complete reference genome for grapevine (Vitis vinifera L.) genetics and breeding.</title>
        <authorList>
            <person name="Shi X."/>
            <person name="Cao S."/>
            <person name="Wang X."/>
            <person name="Huang S."/>
            <person name="Wang Y."/>
            <person name="Liu Z."/>
            <person name="Liu W."/>
            <person name="Leng X."/>
            <person name="Peng Y."/>
            <person name="Wang N."/>
            <person name="Wang Y."/>
            <person name="Ma Z."/>
            <person name="Xu X."/>
            <person name="Zhang F."/>
            <person name="Xue H."/>
            <person name="Zhong H."/>
            <person name="Wang Y."/>
            <person name="Zhang K."/>
            <person name="Velt A."/>
            <person name="Avia K."/>
            <person name="Holtgrawe D."/>
            <person name="Grimplet J."/>
            <person name="Matus J.T."/>
            <person name="Ware D."/>
            <person name="Wu X."/>
            <person name="Wang H."/>
            <person name="Liu C."/>
            <person name="Fang Y."/>
            <person name="Rustenholz C."/>
            <person name="Cheng Z."/>
            <person name="Xiao H."/>
            <person name="Zhou Y."/>
        </authorList>
    </citation>
    <scope>NUCLEOTIDE SEQUENCE [LARGE SCALE GENOMIC DNA]</scope>
    <source>
        <strain evidence="3">cv. Pinot noir / PN40024</strain>
        <tissue evidence="2">Leaf</tissue>
    </source>
</reference>
<gene>
    <name evidence="2" type="ORF">VitviT2T_010226</name>
</gene>
<evidence type="ECO:0000256" key="1">
    <source>
        <dbReference type="ARBA" id="ARBA00022821"/>
    </source>
</evidence>
<evidence type="ECO:0000313" key="2">
    <source>
        <dbReference type="EMBL" id="WJZ91125.1"/>
    </source>
</evidence>
<keyword evidence="3" id="KW-1185">Reference proteome</keyword>
<dbReference type="PANTHER" id="PTHR36766:SF70">
    <property type="entry name" value="DISEASE RESISTANCE PROTEIN RGA4"/>
    <property type="match status" value="1"/>
</dbReference>
<dbReference type="Proteomes" id="UP001227230">
    <property type="component" value="Chromosome 7"/>
</dbReference>
<dbReference type="InterPro" id="IPR001611">
    <property type="entry name" value="Leu-rich_rpt"/>
</dbReference>
<dbReference type="EMBL" id="CP126654">
    <property type="protein sequence ID" value="WJZ91125.1"/>
    <property type="molecule type" value="Genomic_DNA"/>
</dbReference>
<proteinExistence type="predicted"/>
<dbReference type="Gene3D" id="3.80.10.10">
    <property type="entry name" value="Ribonuclease Inhibitor"/>
    <property type="match status" value="2"/>
</dbReference>
<dbReference type="SUPFAM" id="SSF52058">
    <property type="entry name" value="L domain-like"/>
    <property type="match status" value="1"/>
</dbReference>
<protein>
    <submittedName>
        <fullName evidence="2">Uncharacterized protein</fullName>
    </submittedName>
</protein>
<organism evidence="2 3">
    <name type="scientific">Vitis vinifera</name>
    <name type="common">Grape</name>
    <dbReference type="NCBI Taxonomy" id="29760"/>
    <lineage>
        <taxon>Eukaryota</taxon>
        <taxon>Viridiplantae</taxon>
        <taxon>Streptophyta</taxon>
        <taxon>Embryophyta</taxon>
        <taxon>Tracheophyta</taxon>
        <taxon>Spermatophyta</taxon>
        <taxon>Magnoliopsida</taxon>
        <taxon>eudicotyledons</taxon>
        <taxon>Gunneridae</taxon>
        <taxon>Pentapetalae</taxon>
        <taxon>rosids</taxon>
        <taxon>Vitales</taxon>
        <taxon>Vitaceae</taxon>
        <taxon>Viteae</taxon>
        <taxon>Vitis</taxon>
    </lineage>
</organism>
<name>A0ABY9C752_VITVI</name>